<keyword evidence="1" id="KW-1133">Transmembrane helix</keyword>
<dbReference type="EMBL" id="ML179849">
    <property type="protein sequence ID" value="THU81020.1"/>
    <property type="molecule type" value="Genomic_DNA"/>
</dbReference>
<evidence type="ECO:0000256" key="1">
    <source>
        <dbReference type="SAM" id="Phobius"/>
    </source>
</evidence>
<sequence length="66" mass="7602">MAKRRMNNPKITILWNTVAIECQDNVKLLKNLSGLGTFMNGLFYAPGMCFFTFFLPSYRIHPPTTM</sequence>
<protein>
    <submittedName>
        <fullName evidence="2">Uncharacterized protein</fullName>
    </submittedName>
</protein>
<evidence type="ECO:0000313" key="3">
    <source>
        <dbReference type="Proteomes" id="UP000297245"/>
    </source>
</evidence>
<evidence type="ECO:0000313" key="2">
    <source>
        <dbReference type="EMBL" id="THU81020.1"/>
    </source>
</evidence>
<reference evidence="2 3" key="1">
    <citation type="journal article" date="2019" name="Nat. Ecol. Evol.">
        <title>Megaphylogeny resolves global patterns of mushroom evolution.</title>
        <authorList>
            <person name="Varga T."/>
            <person name="Krizsan K."/>
            <person name="Foldi C."/>
            <person name="Dima B."/>
            <person name="Sanchez-Garcia M."/>
            <person name="Sanchez-Ramirez S."/>
            <person name="Szollosi G.J."/>
            <person name="Szarkandi J.G."/>
            <person name="Papp V."/>
            <person name="Albert L."/>
            <person name="Andreopoulos W."/>
            <person name="Angelini C."/>
            <person name="Antonin V."/>
            <person name="Barry K.W."/>
            <person name="Bougher N.L."/>
            <person name="Buchanan P."/>
            <person name="Buyck B."/>
            <person name="Bense V."/>
            <person name="Catcheside P."/>
            <person name="Chovatia M."/>
            <person name="Cooper J."/>
            <person name="Damon W."/>
            <person name="Desjardin D."/>
            <person name="Finy P."/>
            <person name="Geml J."/>
            <person name="Haridas S."/>
            <person name="Hughes K."/>
            <person name="Justo A."/>
            <person name="Karasinski D."/>
            <person name="Kautmanova I."/>
            <person name="Kiss B."/>
            <person name="Kocsube S."/>
            <person name="Kotiranta H."/>
            <person name="LaButti K.M."/>
            <person name="Lechner B.E."/>
            <person name="Liimatainen K."/>
            <person name="Lipzen A."/>
            <person name="Lukacs Z."/>
            <person name="Mihaltcheva S."/>
            <person name="Morgado L.N."/>
            <person name="Niskanen T."/>
            <person name="Noordeloos M.E."/>
            <person name="Ohm R.A."/>
            <person name="Ortiz-Santana B."/>
            <person name="Ovrebo C."/>
            <person name="Racz N."/>
            <person name="Riley R."/>
            <person name="Savchenko A."/>
            <person name="Shiryaev A."/>
            <person name="Soop K."/>
            <person name="Spirin V."/>
            <person name="Szebenyi C."/>
            <person name="Tomsovsky M."/>
            <person name="Tulloss R.E."/>
            <person name="Uehling J."/>
            <person name="Grigoriev I.V."/>
            <person name="Vagvolgyi C."/>
            <person name="Papp T."/>
            <person name="Martin F.M."/>
            <person name="Miettinen O."/>
            <person name="Hibbett D.S."/>
            <person name="Nagy L.G."/>
        </authorList>
    </citation>
    <scope>NUCLEOTIDE SEQUENCE [LARGE SCALE GENOMIC DNA]</scope>
    <source>
        <strain evidence="2 3">CBS 962.96</strain>
    </source>
</reference>
<keyword evidence="1" id="KW-0472">Membrane</keyword>
<feature type="transmembrane region" description="Helical" evidence="1">
    <location>
        <begin position="37"/>
        <end position="58"/>
    </location>
</feature>
<dbReference type="OrthoDB" id="371245at2759"/>
<dbReference type="Proteomes" id="UP000297245">
    <property type="component" value="Unassembled WGS sequence"/>
</dbReference>
<keyword evidence="3" id="KW-1185">Reference proteome</keyword>
<keyword evidence="1" id="KW-0812">Transmembrane</keyword>
<proteinExistence type="predicted"/>
<dbReference type="AlphaFoldDB" id="A0A4S8KYI4"/>
<organism evidence="2 3">
    <name type="scientific">Dendrothele bispora (strain CBS 962.96)</name>
    <dbReference type="NCBI Taxonomy" id="1314807"/>
    <lineage>
        <taxon>Eukaryota</taxon>
        <taxon>Fungi</taxon>
        <taxon>Dikarya</taxon>
        <taxon>Basidiomycota</taxon>
        <taxon>Agaricomycotina</taxon>
        <taxon>Agaricomycetes</taxon>
        <taxon>Agaricomycetidae</taxon>
        <taxon>Agaricales</taxon>
        <taxon>Agaricales incertae sedis</taxon>
        <taxon>Dendrothele</taxon>
    </lineage>
</organism>
<gene>
    <name evidence="2" type="ORF">K435DRAFT_487914</name>
</gene>
<name>A0A4S8KYI4_DENBC</name>
<accession>A0A4S8KYI4</accession>